<keyword evidence="3" id="KW-1185">Reference proteome</keyword>
<dbReference type="Proteomes" id="UP000238650">
    <property type="component" value="Unassembled WGS sequence"/>
</dbReference>
<dbReference type="OrthoDB" id="3830423at2"/>
<gene>
    <name evidence="2" type="ORF">B4915_06750</name>
</gene>
<keyword evidence="1" id="KW-0472">Membrane</keyword>
<proteinExistence type="predicted"/>
<accession>A0A2S9QPK6</accession>
<dbReference type="EMBL" id="MWZD01000016">
    <property type="protein sequence ID" value="PRI11518.1"/>
    <property type="molecule type" value="Genomic_DNA"/>
</dbReference>
<feature type="transmembrane region" description="Helical" evidence="1">
    <location>
        <begin position="45"/>
        <end position="63"/>
    </location>
</feature>
<evidence type="ECO:0000313" key="2">
    <source>
        <dbReference type="EMBL" id="PRI11518.1"/>
    </source>
</evidence>
<feature type="transmembrane region" description="Helical" evidence="1">
    <location>
        <begin position="94"/>
        <end position="116"/>
    </location>
</feature>
<keyword evidence="1" id="KW-0812">Transmembrane</keyword>
<feature type="transmembrane region" description="Helical" evidence="1">
    <location>
        <begin position="6"/>
        <end position="25"/>
    </location>
</feature>
<evidence type="ECO:0000313" key="3">
    <source>
        <dbReference type="Proteomes" id="UP000238650"/>
    </source>
</evidence>
<dbReference type="AlphaFoldDB" id="A0A2S9QPK6"/>
<organism evidence="2 3">
    <name type="scientific">Leucobacter massiliensis</name>
    <dbReference type="NCBI Taxonomy" id="1686285"/>
    <lineage>
        <taxon>Bacteria</taxon>
        <taxon>Bacillati</taxon>
        <taxon>Actinomycetota</taxon>
        <taxon>Actinomycetes</taxon>
        <taxon>Micrococcales</taxon>
        <taxon>Microbacteriaceae</taxon>
        <taxon>Leucobacter</taxon>
    </lineage>
</organism>
<sequence length="117" mass="12211">MEIVKGILIVLHLVGFGAVFGSTLAQLPAVKHGRARITPGIMHGANLLLVTGLLLVATIYMTGGQPNNAKITVKLAVLVLIFVLILVNRKKENVPGGMIGAIAGLSVLNVALAVLWN</sequence>
<reference evidence="2 3" key="1">
    <citation type="journal article" date="2017" name="New Microbes New Infect">
        <title>Genome sequence of 'Leucobacter massiliensis' sp. nov. isolated from human pharynx after travel to the 2014 Hajj.</title>
        <authorList>
            <person name="Leangapichart T."/>
            <person name="Gautret P."/>
            <person name="Nguyen T.T."/>
            <person name="Armstrong N."/>
            <person name="Rolain J.M."/>
        </authorList>
    </citation>
    <scope>NUCLEOTIDE SEQUENCE [LARGE SCALE GENOMIC DNA]</scope>
    <source>
        <strain evidence="2 3">122RC15</strain>
    </source>
</reference>
<comment type="caution">
    <text evidence="2">The sequence shown here is derived from an EMBL/GenBank/DDBJ whole genome shotgun (WGS) entry which is preliminary data.</text>
</comment>
<evidence type="ECO:0000256" key="1">
    <source>
        <dbReference type="SAM" id="Phobius"/>
    </source>
</evidence>
<protein>
    <recommendedName>
        <fullName evidence="4">Integral membrane protein</fullName>
    </recommendedName>
</protein>
<evidence type="ECO:0008006" key="4">
    <source>
        <dbReference type="Google" id="ProtNLM"/>
    </source>
</evidence>
<keyword evidence="1" id="KW-1133">Transmembrane helix</keyword>
<feature type="transmembrane region" description="Helical" evidence="1">
    <location>
        <begin position="69"/>
        <end position="87"/>
    </location>
</feature>
<name>A0A2S9QPK6_9MICO</name>
<dbReference type="RefSeq" id="WP_105805056.1">
    <property type="nucleotide sequence ID" value="NZ_MWZD01000016.1"/>
</dbReference>